<keyword evidence="1" id="KW-0175">Coiled coil</keyword>
<evidence type="ECO:0000313" key="2">
    <source>
        <dbReference type="EMBL" id="SVP95105.1"/>
    </source>
</evidence>
<protein>
    <submittedName>
        <fullName evidence="2">Uncharacterized protein</fullName>
    </submittedName>
</protein>
<dbReference type="VEuPathDB" id="PiroplasmaDB:TA10855"/>
<proteinExistence type="predicted"/>
<reference evidence="2" key="1">
    <citation type="submission" date="2018-07" db="EMBL/GenBank/DDBJ databases">
        <authorList>
            <person name="Quirk P.G."/>
            <person name="Krulwich T.A."/>
        </authorList>
    </citation>
    <scope>NUCLEOTIDE SEQUENCE</scope>
    <source>
        <strain evidence="2">Anand</strain>
    </source>
</reference>
<sequence length="1145" mass="132559">MDYESILDKTRIFNDKNLLELSKEDVEAYLLFLGYSKPHEVYQKSSKISERSNEVKNIIFLLLCKLLQDYSNYLASNKLQKNGNEEVKKDLKGYHYDLFRCLIVSIEKRTKLSVYNPVFLKLIQFNIKERNLNLNENDLESLEEKVENILRLTSELYFNYGSEVHNKNDLIQFSSNELGELTNLVLGDIGIFQDFLNSFTNSNGNDLKVQGNICVLILKRIRVLLSVIKFSKRAINTKFLEQLLVFIYNLDQFKEKSKVNGSERCMENGTKGVVEIEEYIFEIIKGSVKDNVLQLMNNFTNEENNEEKEGGKKEKTYGLFLLLPKIVENIPENQETIKTICTKLRSFVIECGEKDSKTNKSEGPLVAIKSYYNILVVVRDKTFLLSIITESMDFIFSQLFHFYETIGSAVSNHKERKNKQNKPMRQELDYYWKVLTVVSNVKLELIDENVEKVFELLKKDFQIFSTNNSEKKTMSLLQDISCNYKRNQGDDSEFERFLKNLLLQYNSLSQLSSVFKYINFISKGKQSEGGEDIETGEEKVQKRKLIFEDALKSNSKKKVKISESDSSSVKSDTNEKSDNQKPFEINYLNNYSILSAINQLEVNSNEIMHNLKMMEEFDVGLYTIVVAYLSRLEFNALNVTKVAKQFVSFCSKISVSDDVVGLSLLLQLVLVSRKLLSLLSPQVDSEEDLEDSEDKTLKNEQDLIKILLLVVYNVYVYVNENFNTEKNEMIFLNILYNIMLVNNDKFRVSANFYPKNDKKQELKEGEGRLFKMEVDHLLMKLLDKCTSKEVVEFILARIKLFYSRNLGEKLCNLCSPELSEYYANLNKEVSMYCFKKLITDKKINNEKLKNVGVLLENVVGVDNEEVINILLTNINTKFRKLASPSAVFVERITILLELLLFVLNYELLINVSKSCKAVVSNVKNVFDIIVWLKTVVDTGNRWKVVKMFGKYYSVFTVYIYKYTGTGSGSRGSDKDDKGFKETCILTNNLLLNYLKKQKNESKAINESSGSGNEDEEYWNVYFLHQYIKCLKVKNFDIYTTLSLSTILENTIVSYFNSRNADDESDKELNKSVVKQENIELMYNSVKLIDNKYISNLILYYLNSRNFEFKVDCNGDKLYKLLMSVIGALNISSLLSVPKKIDELNR</sequence>
<evidence type="ECO:0000313" key="3">
    <source>
        <dbReference type="EMBL" id="SVP95645.1"/>
    </source>
</evidence>
<feature type="coiled-coil region" evidence="1">
    <location>
        <begin position="125"/>
        <end position="152"/>
    </location>
</feature>
<organism evidence="2">
    <name type="scientific">Theileria annulata</name>
    <dbReference type="NCBI Taxonomy" id="5874"/>
    <lineage>
        <taxon>Eukaryota</taxon>
        <taxon>Sar</taxon>
        <taxon>Alveolata</taxon>
        <taxon>Apicomplexa</taxon>
        <taxon>Aconoidasida</taxon>
        <taxon>Piroplasmida</taxon>
        <taxon>Theileriidae</taxon>
        <taxon>Theileria</taxon>
    </lineage>
</organism>
<gene>
    <name evidence="2" type="ORF">TAT_000381100</name>
    <name evidence="3" type="ORF">TAV_000381000</name>
</gene>
<accession>A0A3B0MZM5</accession>
<evidence type="ECO:0000256" key="1">
    <source>
        <dbReference type="SAM" id="Coils"/>
    </source>
</evidence>
<name>A0A3B0MZM5_THEAN</name>
<dbReference type="AlphaFoldDB" id="A0A3B0MZM5"/>
<dbReference type="EMBL" id="UIVS01000004">
    <property type="protein sequence ID" value="SVP95645.1"/>
    <property type="molecule type" value="Genomic_DNA"/>
</dbReference>
<dbReference type="EMBL" id="UIVT01000004">
    <property type="protein sequence ID" value="SVP95105.1"/>
    <property type="molecule type" value="Genomic_DNA"/>
</dbReference>